<dbReference type="EMBL" id="JAGGLM010000027">
    <property type="protein sequence ID" value="MBP2033981.1"/>
    <property type="molecule type" value="Genomic_DNA"/>
</dbReference>
<dbReference type="Proteomes" id="UP001519307">
    <property type="component" value="Unassembled WGS sequence"/>
</dbReference>
<name>A0ABS4KX49_9CLOT</name>
<gene>
    <name evidence="1" type="ORF">J2Z42_002698</name>
</gene>
<sequence>MYKVDDKKFVLNRNLDAIKAVALAENLHTQETIDTDRGFIFNLSDKRRNILDSKLDRLQYDLNKSVPVRELIEKCSEKITFAEISNTGADLYTARAFYLCLGG</sequence>
<accession>A0ABS4KX49</accession>
<protein>
    <submittedName>
        <fullName evidence="1">Uncharacterized protein</fullName>
    </submittedName>
</protein>
<keyword evidence="2" id="KW-1185">Reference proteome</keyword>
<evidence type="ECO:0000313" key="1">
    <source>
        <dbReference type="EMBL" id="MBP2033981.1"/>
    </source>
</evidence>
<proteinExistence type="predicted"/>
<comment type="caution">
    <text evidence="1">The sequence shown here is derived from an EMBL/GenBank/DDBJ whole genome shotgun (WGS) entry which is preliminary data.</text>
</comment>
<evidence type="ECO:0000313" key="2">
    <source>
        <dbReference type="Proteomes" id="UP001519307"/>
    </source>
</evidence>
<reference evidence="1 2" key="1">
    <citation type="submission" date="2021-03" db="EMBL/GenBank/DDBJ databases">
        <title>Genomic Encyclopedia of Type Strains, Phase IV (KMG-IV): sequencing the most valuable type-strain genomes for metagenomic binning, comparative biology and taxonomic classification.</title>
        <authorList>
            <person name="Goeker M."/>
        </authorList>
    </citation>
    <scope>NUCLEOTIDE SEQUENCE [LARGE SCALE GENOMIC DNA]</scope>
    <source>
        <strain evidence="1 2">DSM 28783</strain>
    </source>
</reference>
<organism evidence="1 2">
    <name type="scientific">Clostridium algifaecis</name>
    <dbReference type="NCBI Taxonomy" id="1472040"/>
    <lineage>
        <taxon>Bacteria</taxon>
        <taxon>Bacillati</taxon>
        <taxon>Bacillota</taxon>
        <taxon>Clostridia</taxon>
        <taxon>Eubacteriales</taxon>
        <taxon>Clostridiaceae</taxon>
        <taxon>Clostridium</taxon>
    </lineage>
</organism>